<dbReference type="EMBL" id="VCGU01000008">
    <property type="protein sequence ID" value="TRY71470.1"/>
    <property type="molecule type" value="Genomic_DNA"/>
</dbReference>
<dbReference type="SUPFAM" id="SSF57997">
    <property type="entry name" value="Tropomyosin"/>
    <property type="match status" value="2"/>
</dbReference>
<dbReference type="PRINTS" id="PR00194">
    <property type="entry name" value="TROPOMYOSIN"/>
</dbReference>
<keyword evidence="3 4" id="KW-0175">Coiled coil</keyword>
<dbReference type="Gene3D" id="1.20.5.340">
    <property type="match status" value="2"/>
</dbReference>
<dbReference type="Proteomes" id="UP000318571">
    <property type="component" value="Chromosome 7"/>
</dbReference>
<evidence type="ECO:0000256" key="3">
    <source>
        <dbReference type="ARBA" id="ARBA00023054"/>
    </source>
</evidence>
<dbReference type="Gene3D" id="1.20.5.170">
    <property type="match status" value="2"/>
</dbReference>
<reference evidence="5 6" key="1">
    <citation type="journal article" date="2018" name="Nat. Ecol. Evol.">
        <title>Genomic signatures of mitonuclear coevolution across populations of Tigriopus californicus.</title>
        <authorList>
            <person name="Barreto F.S."/>
            <person name="Watson E.T."/>
            <person name="Lima T.G."/>
            <person name="Willett C.S."/>
            <person name="Edmands S."/>
            <person name="Li W."/>
            <person name="Burton R.S."/>
        </authorList>
    </citation>
    <scope>NUCLEOTIDE SEQUENCE [LARGE SCALE GENOMIC DNA]</scope>
    <source>
        <strain evidence="5 6">San Diego</strain>
    </source>
</reference>
<dbReference type="Pfam" id="PF00261">
    <property type="entry name" value="Tropomyosin"/>
    <property type="match status" value="2"/>
</dbReference>
<comment type="similarity">
    <text evidence="1">Belongs to the tropomyosin family.</text>
</comment>
<feature type="coiled-coil region" evidence="4">
    <location>
        <begin position="449"/>
        <end position="511"/>
    </location>
</feature>
<sequence>MDAIRKKMQSLKVETDQMVTQANALEKVAKDSNTKADKFDCDIRDLQKKINGLEGKYDDVAEKLEQAVTKEEEKEKDWKAAEEDVNNLARKMLLLEEEVKRRETDLAGTTMDLCLTSKDADRIARQVKILQSKNMTNEVLLEELDKEVKEAKFMAEDSEKKLDEISRRLGVMEDELKRAMERAALADDKNVNLEEQLRMVGENMKQLEVSEEKALEREEKFKQQIRHLVARLKEADSRAEYGEMNITKLNIRIDDIEDEIVREKLKIKHVSDELSETFDDMLTRHLNQDYPIVTMDAIKKKMQSLKSETENLMKGIAALEAETKASNDVANQCEVDIRDISKKISMYESDFDETNDKLVKTTVTLEENEIVLKSTEDDVNALSRRQALLEEEVKKADTTLADTVMKLAFASKEADGILKKVKYFETKTMRNEVEIEELDKTLRETKRMGSDSEQKAEASESKILQLEEELAAVGENMKQLEISAEKAQQREEKLKEQIHSLLAKLKVAEARYEYGEMNITKLNHRIDDIEDDIYREKLKIKKVSDELDETFDDMLTNY</sequence>
<feature type="coiled-coil region" evidence="4">
    <location>
        <begin position="365"/>
        <end position="399"/>
    </location>
</feature>
<dbReference type="FunFam" id="1.20.5.340:FF:000001">
    <property type="entry name" value="Tropomyosin alpha-1 chain isoform 2"/>
    <property type="match status" value="2"/>
</dbReference>
<proteinExistence type="inferred from homology"/>
<dbReference type="PANTHER" id="PTHR19269">
    <property type="entry name" value="TROPOMYOSIN"/>
    <property type="match status" value="1"/>
</dbReference>
<feature type="coiled-coil region" evidence="4">
    <location>
        <begin position="36"/>
        <end position="105"/>
    </location>
</feature>
<dbReference type="AlphaFoldDB" id="A0A553P1D9"/>
<protein>
    <recommendedName>
        <fullName evidence="7">Tropomyosin</fullName>
    </recommendedName>
</protein>
<dbReference type="InterPro" id="IPR000533">
    <property type="entry name" value="Tropomyosin"/>
</dbReference>
<dbReference type="STRING" id="6832.A0A553P1D9"/>
<organism evidence="5 6">
    <name type="scientific">Tigriopus californicus</name>
    <name type="common">Marine copepod</name>
    <dbReference type="NCBI Taxonomy" id="6832"/>
    <lineage>
        <taxon>Eukaryota</taxon>
        <taxon>Metazoa</taxon>
        <taxon>Ecdysozoa</taxon>
        <taxon>Arthropoda</taxon>
        <taxon>Crustacea</taxon>
        <taxon>Multicrustacea</taxon>
        <taxon>Hexanauplia</taxon>
        <taxon>Copepoda</taxon>
        <taxon>Harpacticoida</taxon>
        <taxon>Harpacticidae</taxon>
        <taxon>Tigriopus</taxon>
    </lineage>
</organism>
<name>A0A553P1D9_TIGCA</name>
<accession>A0A553P1D9</accession>
<evidence type="ECO:0000313" key="5">
    <source>
        <dbReference type="EMBL" id="TRY71470.1"/>
    </source>
</evidence>
<feature type="coiled-coil region" evidence="4">
    <location>
        <begin position="141"/>
        <end position="273"/>
    </location>
</feature>
<evidence type="ECO:0008006" key="7">
    <source>
        <dbReference type="Google" id="ProtNLM"/>
    </source>
</evidence>
<evidence type="ECO:0000313" key="6">
    <source>
        <dbReference type="Proteomes" id="UP000318571"/>
    </source>
</evidence>
<keyword evidence="6" id="KW-1185">Reference proteome</keyword>
<evidence type="ECO:0000256" key="2">
    <source>
        <dbReference type="ARBA" id="ARBA00011738"/>
    </source>
</evidence>
<gene>
    <name evidence="5" type="ORF">TCAL_13023</name>
</gene>
<evidence type="ECO:0000256" key="4">
    <source>
        <dbReference type="SAM" id="Coils"/>
    </source>
</evidence>
<evidence type="ECO:0000256" key="1">
    <source>
        <dbReference type="ARBA" id="ARBA00009036"/>
    </source>
</evidence>
<comment type="subunit">
    <text evidence="2">Homodimer.</text>
</comment>
<dbReference type="OMA" id="CKQVNIM"/>
<comment type="caution">
    <text evidence="5">The sequence shown here is derived from an EMBL/GenBank/DDBJ whole genome shotgun (WGS) entry which is preliminary data.</text>
</comment>